<keyword evidence="1" id="KW-0812">Transmembrane</keyword>
<protein>
    <submittedName>
        <fullName evidence="3">Phosphatase PAP2 family protein</fullName>
    </submittedName>
</protein>
<comment type="caution">
    <text evidence="3">The sequence shown here is derived from an EMBL/GenBank/DDBJ whole genome shotgun (WGS) entry which is preliminary data.</text>
</comment>
<feature type="transmembrane region" description="Helical" evidence="1">
    <location>
        <begin position="120"/>
        <end position="138"/>
    </location>
</feature>
<dbReference type="Pfam" id="PF01569">
    <property type="entry name" value="PAP2"/>
    <property type="match status" value="1"/>
</dbReference>
<organism evidence="3 4">
    <name type="scientific">Paraburkholderia elongata</name>
    <dbReference type="NCBI Taxonomy" id="2675747"/>
    <lineage>
        <taxon>Bacteria</taxon>
        <taxon>Pseudomonadati</taxon>
        <taxon>Pseudomonadota</taxon>
        <taxon>Betaproteobacteria</taxon>
        <taxon>Burkholderiales</taxon>
        <taxon>Burkholderiaceae</taxon>
        <taxon>Paraburkholderia</taxon>
    </lineage>
</organism>
<keyword evidence="1" id="KW-0472">Membrane</keyword>
<evidence type="ECO:0000256" key="1">
    <source>
        <dbReference type="SAM" id="Phobius"/>
    </source>
</evidence>
<dbReference type="RefSeq" id="WP_172160876.1">
    <property type="nucleotide sequence ID" value="NZ_WOEZ01000026.1"/>
</dbReference>
<reference evidence="3 4" key="1">
    <citation type="submission" date="2019-11" db="EMBL/GenBank/DDBJ databases">
        <title>Metabolism of dissolved organic matter in forest soils.</title>
        <authorList>
            <person name="Cyle K.T."/>
            <person name="Wilhelm R.C."/>
            <person name="Martinez C.E."/>
        </authorList>
    </citation>
    <scope>NUCLEOTIDE SEQUENCE [LARGE SCALE GENOMIC DNA]</scope>
    <source>
        <strain evidence="3 4">5N</strain>
    </source>
</reference>
<dbReference type="AlphaFoldDB" id="A0A972NKF8"/>
<gene>
    <name evidence="3" type="ORF">GNZ13_04520</name>
</gene>
<feature type="domain" description="Phosphatidic acid phosphatase type 2/haloperoxidase" evidence="2">
    <location>
        <begin position="66"/>
        <end position="143"/>
    </location>
</feature>
<feature type="transmembrane region" description="Helical" evidence="1">
    <location>
        <begin position="33"/>
        <end position="54"/>
    </location>
</feature>
<dbReference type="InterPro" id="IPR000326">
    <property type="entry name" value="PAP2/HPO"/>
</dbReference>
<feature type="transmembrane region" description="Helical" evidence="1">
    <location>
        <begin position="150"/>
        <end position="169"/>
    </location>
</feature>
<feature type="transmembrane region" description="Helical" evidence="1">
    <location>
        <begin position="95"/>
        <end position="114"/>
    </location>
</feature>
<name>A0A972NKF8_9BURK</name>
<dbReference type="InterPro" id="IPR036938">
    <property type="entry name" value="PAP2/HPO_sf"/>
</dbReference>
<proteinExistence type="predicted"/>
<dbReference type="Gene3D" id="1.20.144.10">
    <property type="entry name" value="Phosphatidic acid phosphatase type 2/haloperoxidase"/>
    <property type="match status" value="1"/>
</dbReference>
<keyword evidence="1" id="KW-1133">Transmembrane helix</keyword>
<keyword evidence="4" id="KW-1185">Reference proteome</keyword>
<evidence type="ECO:0000313" key="4">
    <source>
        <dbReference type="Proteomes" id="UP000655523"/>
    </source>
</evidence>
<evidence type="ECO:0000259" key="2">
    <source>
        <dbReference type="Pfam" id="PF01569"/>
    </source>
</evidence>
<feature type="transmembrane region" description="Helical" evidence="1">
    <location>
        <begin position="66"/>
        <end position="88"/>
    </location>
</feature>
<dbReference type="Proteomes" id="UP000655523">
    <property type="component" value="Unassembled WGS sequence"/>
</dbReference>
<sequence>MWNAISNFGDAAVTLPLALACAIWIASSNRRAAAYWLFLLSAGMAIVGATKILYAGCGIEISEIGFRVVSGHTMLSSAVWTTCVALFLRRTGHMSIGIALGLASGALIGAARVFEEAHTLSEVIAGWALGSTVALAFVRSLDKSHVELRGSAVAAVSLLLVSGIAYGHHAPFQSLIERYSPGVCARFL</sequence>
<evidence type="ECO:0000313" key="3">
    <source>
        <dbReference type="EMBL" id="NPT53888.1"/>
    </source>
</evidence>
<dbReference type="EMBL" id="WOEZ01000026">
    <property type="protein sequence ID" value="NPT53888.1"/>
    <property type="molecule type" value="Genomic_DNA"/>
</dbReference>
<feature type="transmembrane region" description="Helical" evidence="1">
    <location>
        <begin position="6"/>
        <end position="26"/>
    </location>
</feature>
<accession>A0A972NKF8</accession>
<dbReference type="SUPFAM" id="SSF48317">
    <property type="entry name" value="Acid phosphatase/Vanadium-dependent haloperoxidase"/>
    <property type="match status" value="1"/>
</dbReference>